<dbReference type="EMBL" id="VIIS01001485">
    <property type="protein sequence ID" value="KAF0297482.1"/>
    <property type="molecule type" value="Genomic_DNA"/>
</dbReference>
<organism evidence="1 2">
    <name type="scientific">Amphibalanus amphitrite</name>
    <name type="common">Striped barnacle</name>
    <name type="synonym">Balanus amphitrite</name>
    <dbReference type="NCBI Taxonomy" id="1232801"/>
    <lineage>
        <taxon>Eukaryota</taxon>
        <taxon>Metazoa</taxon>
        <taxon>Ecdysozoa</taxon>
        <taxon>Arthropoda</taxon>
        <taxon>Crustacea</taxon>
        <taxon>Multicrustacea</taxon>
        <taxon>Cirripedia</taxon>
        <taxon>Thoracica</taxon>
        <taxon>Thoracicalcarea</taxon>
        <taxon>Balanomorpha</taxon>
        <taxon>Balanoidea</taxon>
        <taxon>Balanidae</taxon>
        <taxon>Amphibalaninae</taxon>
        <taxon>Amphibalanus</taxon>
    </lineage>
</organism>
<reference evidence="1 2" key="1">
    <citation type="submission" date="2019-07" db="EMBL/GenBank/DDBJ databases">
        <title>Draft genome assembly of a fouling barnacle, Amphibalanus amphitrite (Darwin, 1854): The first reference genome for Thecostraca.</title>
        <authorList>
            <person name="Kim W."/>
        </authorList>
    </citation>
    <scope>NUCLEOTIDE SEQUENCE [LARGE SCALE GENOMIC DNA]</scope>
    <source>
        <strain evidence="1">SNU_AA5</strain>
        <tissue evidence="1">Soma without cirri and trophi</tissue>
    </source>
</reference>
<gene>
    <name evidence="1" type="primary">Slc23a2</name>
    <name evidence="1" type="ORF">FJT64_005044</name>
</gene>
<dbReference type="OrthoDB" id="1641903at2759"/>
<name>A0A6A4W3A0_AMPAM</name>
<dbReference type="Proteomes" id="UP000440578">
    <property type="component" value="Unassembled WGS sequence"/>
</dbReference>
<sequence>MECNRRQSIVVIQGIIVFRYRAPERRADRRPAVQEGMCDGEACSACKRSEQFLTMLNGSVAMPLMVTPLTCMADDDPARGYIIGATLFVSGITTLLQATFGTRSEYQASLGTRSEQATLGTRSEQATFGARSDQVTFCTRSTGRLSQCSACSACRSWTVDILVPLFLL</sequence>
<comment type="caution">
    <text evidence="1">The sequence shown here is derived from an EMBL/GenBank/DDBJ whole genome shotgun (WGS) entry which is preliminary data.</text>
</comment>
<dbReference type="AlphaFoldDB" id="A0A6A4W3A0"/>
<evidence type="ECO:0000313" key="1">
    <source>
        <dbReference type="EMBL" id="KAF0297482.1"/>
    </source>
</evidence>
<evidence type="ECO:0000313" key="2">
    <source>
        <dbReference type="Proteomes" id="UP000440578"/>
    </source>
</evidence>
<proteinExistence type="predicted"/>
<keyword evidence="2" id="KW-1185">Reference proteome</keyword>
<accession>A0A6A4W3A0</accession>
<protein>
    <submittedName>
        <fullName evidence="1">Solute carrier family 23 member 2</fullName>
    </submittedName>
</protein>